<dbReference type="KEGG" id="tsu:Tresu_0596"/>
<evidence type="ECO:0000313" key="5">
    <source>
        <dbReference type="Proteomes" id="UP000006852"/>
    </source>
</evidence>
<comment type="similarity">
    <text evidence="1">Belongs to the nitroreductase family.</text>
</comment>
<dbReference type="GO" id="GO:0016491">
    <property type="term" value="F:oxidoreductase activity"/>
    <property type="evidence" value="ECO:0007669"/>
    <property type="project" value="UniProtKB-KW"/>
</dbReference>
<dbReference type="CDD" id="cd02136">
    <property type="entry name" value="PnbA_NfnB-like"/>
    <property type="match status" value="1"/>
</dbReference>
<sequence length="177" mass="19560">MNETLKNLETRRSCRKFKPDMISEEDLNAVIRAGTFAPTGKNLQSPIIIAVTNKEFRDKISEENRKIGGWSEGFDPFYGAPVILIVLADKSVSPNYIYDGSLVMGNLMNAAKSLGLGSIWIHRAKQEFESDFGKKILSDLGIKGDFEGIGHVALGYAAEGGEAKAAPRKENYVYWVK</sequence>
<keyword evidence="5" id="KW-1185">Reference proteome</keyword>
<dbReference type="HOGENOM" id="CLU_070764_7_0_12"/>
<evidence type="ECO:0000259" key="3">
    <source>
        <dbReference type="Pfam" id="PF00881"/>
    </source>
</evidence>
<evidence type="ECO:0000256" key="1">
    <source>
        <dbReference type="ARBA" id="ARBA00007118"/>
    </source>
</evidence>
<protein>
    <submittedName>
        <fullName evidence="4">Nitroreductase</fullName>
    </submittedName>
</protein>
<dbReference type="SUPFAM" id="SSF55469">
    <property type="entry name" value="FMN-dependent nitroreductase-like"/>
    <property type="match status" value="1"/>
</dbReference>
<gene>
    <name evidence="4" type="ordered locus">Tresu_0596</name>
</gene>
<dbReference type="EMBL" id="CP002631">
    <property type="protein sequence ID" value="AEB13537.1"/>
    <property type="molecule type" value="Genomic_DNA"/>
</dbReference>
<dbReference type="OrthoDB" id="9783470at2"/>
<dbReference type="RefSeq" id="WP_013700844.1">
    <property type="nucleotide sequence ID" value="NC_015385.1"/>
</dbReference>
<dbReference type="eggNOG" id="COG0778">
    <property type="taxonomic scope" value="Bacteria"/>
</dbReference>
<reference evidence="4 5" key="1">
    <citation type="journal article" date="2011" name="Stand. Genomic Sci.">
        <title>Complete genome sequence of Treponema succinifaciens type strain (6091).</title>
        <authorList>
            <person name="Han C."/>
            <person name="Gronow S."/>
            <person name="Teshima H."/>
            <person name="Lapidus A."/>
            <person name="Nolan M."/>
            <person name="Lucas S."/>
            <person name="Hammon N."/>
            <person name="Deshpande S."/>
            <person name="Cheng J.F."/>
            <person name="Zeytun A."/>
            <person name="Tapia R."/>
            <person name="Goodwin L."/>
            <person name="Pitluck S."/>
            <person name="Liolios K."/>
            <person name="Pagani I."/>
            <person name="Ivanova N."/>
            <person name="Mavromatis K."/>
            <person name="Mikhailova N."/>
            <person name="Huntemann M."/>
            <person name="Pati A."/>
            <person name="Chen A."/>
            <person name="Palaniappan K."/>
            <person name="Land M."/>
            <person name="Hauser L."/>
            <person name="Brambilla E.M."/>
            <person name="Rohde M."/>
            <person name="Goker M."/>
            <person name="Woyke T."/>
            <person name="Bristow J."/>
            <person name="Eisen J.A."/>
            <person name="Markowitz V."/>
            <person name="Hugenholtz P."/>
            <person name="Kyrpides N.C."/>
            <person name="Klenk H.P."/>
            <person name="Detter J.C."/>
        </authorList>
    </citation>
    <scope>NUCLEOTIDE SEQUENCE [LARGE SCALE GENOMIC DNA]</scope>
    <source>
        <strain evidence="5">ATCC 33096 / DSM 2489 / 6091</strain>
    </source>
</reference>
<accession>F2NUH4</accession>
<proteinExistence type="inferred from homology"/>
<feature type="domain" description="Nitroreductase" evidence="3">
    <location>
        <begin position="9"/>
        <end position="156"/>
    </location>
</feature>
<evidence type="ECO:0000256" key="2">
    <source>
        <dbReference type="ARBA" id="ARBA00023002"/>
    </source>
</evidence>
<dbReference type="InterPro" id="IPR029479">
    <property type="entry name" value="Nitroreductase"/>
</dbReference>
<dbReference type="Pfam" id="PF00881">
    <property type="entry name" value="Nitroreductase"/>
    <property type="match status" value="1"/>
</dbReference>
<keyword evidence="2" id="KW-0560">Oxidoreductase</keyword>
<name>F2NUH4_TRES6</name>
<dbReference type="InterPro" id="IPR000415">
    <property type="entry name" value="Nitroreductase-like"/>
</dbReference>
<evidence type="ECO:0000313" key="4">
    <source>
        <dbReference type="EMBL" id="AEB13537.1"/>
    </source>
</evidence>
<dbReference type="PANTHER" id="PTHR43673:SF10">
    <property type="entry name" value="NADH DEHYDROGENASE_NAD(P)H NITROREDUCTASE XCC3605-RELATED"/>
    <property type="match status" value="1"/>
</dbReference>
<reference evidence="5" key="2">
    <citation type="submission" date="2011-04" db="EMBL/GenBank/DDBJ databases">
        <title>The complete genome of chromosome of Treponema succinifaciens DSM 2489.</title>
        <authorList>
            <person name="Lucas S."/>
            <person name="Copeland A."/>
            <person name="Lapidus A."/>
            <person name="Bruce D."/>
            <person name="Goodwin L."/>
            <person name="Pitluck S."/>
            <person name="Peters L."/>
            <person name="Kyrpides N."/>
            <person name="Mavromatis K."/>
            <person name="Ivanova N."/>
            <person name="Ovchinnikova G."/>
            <person name="Teshima H."/>
            <person name="Detter J.C."/>
            <person name="Tapia R."/>
            <person name="Han C."/>
            <person name="Land M."/>
            <person name="Hauser L."/>
            <person name="Markowitz V."/>
            <person name="Cheng J.-F."/>
            <person name="Hugenholtz P."/>
            <person name="Woyke T."/>
            <person name="Wu D."/>
            <person name="Gronow S."/>
            <person name="Wellnitz S."/>
            <person name="Brambilla E."/>
            <person name="Klenk H.-P."/>
            <person name="Eisen J.A."/>
        </authorList>
    </citation>
    <scope>NUCLEOTIDE SEQUENCE [LARGE SCALE GENOMIC DNA]</scope>
    <source>
        <strain evidence="5">ATCC 33096 / DSM 2489 / 6091</strain>
    </source>
</reference>
<organism evidence="4 5">
    <name type="scientific">Treponema succinifaciens (strain ATCC 33096 / DSM 2489 / 6091)</name>
    <dbReference type="NCBI Taxonomy" id="869209"/>
    <lineage>
        <taxon>Bacteria</taxon>
        <taxon>Pseudomonadati</taxon>
        <taxon>Spirochaetota</taxon>
        <taxon>Spirochaetia</taxon>
        <taxon>Spirochaetales</taxon>
        <taxon>Treponemataceae</taxon>
        <taxon>Treponema</taxon>
    </lineage>
</organism>
<dbReference type="GeneID" id="302997799"/>
<dbReference type="STRING" id="869209.Tresu_0596"/>
<dbReference type="Proteomes" id="UP000006852">
    <property type="component" value="Chromosome"/>
</dbReference>
<dbReference type="AlphaFoldDB" id="F2NUH4"/>
<dbReference type="PANTHER" id="PTHR43673">
    <property type="entry name" value="NAD(P)H NITROREDUCTASE YDGI-RELATED"/>
    <property type="match status" value="1"/>
</dbReference>
<dbReference type="Gene3D" id="3.40.109.10">
    <property type="entry name" value="NADH Oxidase"/>
    <property type="match status" value="1"/>
</dbReference>